<dbReference type="Pfam" id="PF04134">
    <property type="entry name" value="DCC1-like"/>
    <property type="match status" value="1"/>
</dbReference>
<dbReference type="PANTHER" id="PTHR33639:SF2">
    <property type="entry name" value="DUF393 DOMAIN-CONTAINING PROTEIN"/>
    <property type="match status" value="1"/>
</dbReference>
<proteinExistence type="predicted"/>
<dbReference type="GO" id="GO:0015035">
    <property type="term" value="F:protein-disulfide reductase activity"/>
    <property type="evidence" value="ECO:0007669"/>
    <property type="project" value="InterPro"/>
</dbReference>
<dbReference type="OrthoDB" id="9785438at2"/>
<accession>A0A235B5M7</accession>
<dbReference type="InterPro" id="IPR007263">
    <property type="entry name" value="DCC1-like"/>
</dbReference>
<dbReference type="Proteomes" id="UP000215459">
    <property type="component" value="Unassembled WGS sequence"/>
</dbReference>
<comment type="caution">
    <text evidence="1">The sequence shown here is derived from an EMBL/GenBank/DDBJ whole genome shotgun (WGS) entry which is preliminary data.</text>
</comment>
<name>A0A235B5M7_9BACL</name>
<keyword evidence="2" id="KW-1185">Reference proteome</keyword>
<dbReference type="InterPro" id="IPR052927">
    <property type="entry name" value="DCC_oxidoreductase"/>
</dbReference>
<dbReference type="PANTHER" id="PTHR33639">
    <property type="entry name" value="THIOL-DISULFIDE OXIDOREDUCTASE DCC"/>
    <property type="match status" value="1"/>
</dbReference>
<protein>
    <submittedName>
        <fullName evidence="1">Thiol-disulfide oxidoreductase</fullName>
    </submittedName>
</protein>
<evidence type="ECO:0000313" key="2">
    <source>
        <dbReference type="Proteomes" id="UP000215459"/>
    </source>
</evidence>
<gene>
    <name evidence="1" type="ORF">CHM34_08990</name>
</gene>
<organism evidence="1 2">
    <name type="scientific">Paludifilum halophilum</name>
    <dbReference type="NCBI Taxonomy" id="1642702"/>
    <lineage>
        <taxon>Bacteria</taxon>
        <taxon>Bacillati</taxon>
        <taxon>Bacillota</taxon>
        <taxon>Bacilli</taxon>
        <taxon>Bacillales</taxon>
        <taxon>Thermoactinomycetaceae</taxon>
        <taxon>Paludifilum</taxon>
    </lineage>
</organism>
<dbReference type="RefSeq" id="WP_094264279.1">
    <property type="nucleotide sequence ID" value="NZ_NOWF01000005.1"/>
</dbReference>
<reference evidence="1 2" key="1">
    <citation type="submission" date="2017-07" db="EMBL/GenBank/DDBJ databases">
        <title>The genome sequence of Paludifilum halophilum highlights mechanisms for microbial adaptation to high salt environemnts.</title>
        <authorList>
            <person name="Belbahri L."/>
        </authorList>
    </citation>
    <scope>NUCLEOTIDE SEQUENCE [LARGE SCALE GENOMIC DNA]</scope>
    <source>
        <strain evidence="1 2">DSM 102817</strain>
    </source>
</reference>
<dbReference type="EMBL" id="NOWF01000005">
    <property type="protein sequence ID" value="OYD07608.1"/>
    <property type="molecule type" value="Genomic_DNA"/>
</dbReference>
<evidence type="ECO:0000313" key="1">
    <source>
        <dbReference type="EMBL" id="OYD07608.1"/>
    </source>
</evidence>
<dbReference type="AlphaFoldDB" id="A0A235B5M7"/>
<sequence>MSVHTNRRQSSDNPSIILFDGVCNLCNGWVQFVIRRDPNGAFRFASLQSGAAKSLLPPGRSRTDSIILLEQEHLYTESSAVLRICRKLKGPWKAAYLFILVPKPLRDWIYRWIARHRYDWFGKRDHCMIPTEEDQKRFLPDG</sequence>